<feature type="chain" id="PRO_5021442855" evidence="2">
    <location>
        <begin position="42"/>
        <end position="157"/>
    </location>
</feature>
<comment type="caution">
    <text evidence="3">The sequence shown here is derived from an EMBL/GenBank/DDBJ whole genome shotgun (WGS) entry which is preliminary data.</text>
</comment>
<evidence type="ECO:0000256" key="1">
    <source>
        <dbReference type="SAM" id="MobiDB-lite"/>
    </source>
</evidence>
<protein>
    <submittedName>
        <fullName evidence="3">Uncharacterized protein</fullName>
    </submittedName>
</protein>
<keyword evidence="4" id="KW-1185">Reference proteome</keyword>
<evidence type="ECO:0000313" key="3">
    <source>
        <dbReference type="EMBL" id="TFZ04229.1"/>
    </source>
</evidence>
<evidence type="ECO:0000313" key="4">
    <source>
        <dbReference type="Proteomes" id="UP000297564"/>
    </source>
</evidence>
<keyword evidence="2" id="KW-0732">Signal</keyword>
<feature type="region of interest" description="Disordered" evidence="1">
    <location>
        <begin position="133"/>
        <end position="157"/>
    </location>
</feature>
<proteinExistence type="predicted"/>
<dbReference type="EMBL" id="SMLL01000001">
    <property type="protein sequence ID" value="TFZ04229.1"/>
    <property type="molecule type" value="Genomic_DNA"/>
</dbReference>
<sequence length="157" mass="16444">MKGRVSNFNRLFKESKMIKHSKLMGLMVGISAAATMGLASAQSVPPNADVANEAIGAGQQNMYGAPMGETGINEVAPLAPEVLLVPLAVVVPAEPVVAAAPQPTEVIVVTPPPAESQPVAQAPVMQPRQPEPIVAQAPVYRAPEPVITEPRMRADRN</sequence>
<dbReference type="AlphaFoldDB" id="A0A4Z0C1X8"/>
<name>A0A4Z0C1X8_9BURK</name>
<evidence type="ECO:0000256" key="2">
    <source>
        <dbReference type="SAM" id="SignalP"/>
    </source>
</evidence>
<accession>A0A4Z0C1X8</accession>
<organism evidence="3 4">
    <name type="scientific">Ramlibacter rhizophilus</name>
    <dbReference type="NCBI Taxonomy" id="1781167"/>
    <lineage>
        <taxon>Bacteria</taxon>
        <taxon>Pseudomonadati</taxon>
        <taxon>Pseudomonadota</taxon>
        <taxon>Betaproteobacteria</taxon>
        <taxon>Burkholderiales</taxon>
        <taxon>Comamonadaceae</taxon>
        <taxon>Ramlibacter</taxon>
    </lineage>
</organism>
<reference evidence="3 4" key="1">
    <citation type="submission" date="2019-03" db="EMBL/GenBank/DDBJ databases">
        <title>Ramlibacter rhizophilus CCTCC AB2015357, whole genome shotgun sequence.</title>
        <authorList>
            <person name="Zhang X."/>
            <person name="Feng G."/>
            <person name="Zhu H."/>
        </authorList>
    </citation>
    <scope>NUCLEOTIDE SEQUENCE [LARGE SCALE GENOMIC DNA]</scope>
    <source>
        <strain evidence="3 4">CCTCC AB2015357</strain>
    </source>
</reference>
<feature type="signal peptide" evidence="2">
    <location>
        <begin position="1"/>
        <end position="41"/>
    </location>
</feature>
<gene>
    <name evidence="3" type="ORF">EZ242_00235</name>
</gene>
<dbReference type="RefSeq" id="WP_135283111.1">
    <property type="nucleotide sequence ID" value="NZ_SMLL01000001.1"/>
</dbReference>
<dbReference type="Proteomes" id="UP000297564">
    <property type="component" value="Unassembled WGS sequence"/>
</dbReference>